<dbReference type="GeneTree" id="ENSGT01150000287113"/>
<evidence type="ECO:0000313" key="3">
    <source>
        <dbReference type="Ensembl" id="ENSXETP00000105708"/>
    </source>
</evidence>
<reference evidence="3" key="1">
    <citation type="journal article" date="2010" name="Science">
        <title>The genome of the Western clawed frog Xenopus tropicalis.</title>
        <authorList>
            <person name="Hellsten U."/>
            <person name="Harland R.M."/>
            <person name="Gilchrist M.J."/>
            <person name="Hendrix D."/>
            <person name="Jurka J."/>
            <person name="Kapitonov V."/>
            <person name="Ovcharenko I."/>
            <person name="Putnam N.H."/>
            <person name="Shu S."/>
            <person name="Taher L."/>
            <person name="Blitz I.L."/>
            <person name="Blumberg B."/>
            <person name="Dichmann D.S."/>
            <person name="Dubchak I."/>
            <person name="Amaya E."/>
            <person name="Detter J.C."/>
            <person name="Fletcher R."/>
            <person name="Gerhard D.S."/>
            <person name="Goodstein D."/>
            <person name="Graves T."/>
            <person name="Grigoriev I.V."/>
            <person name="Grimwood J."/>
            <person name="Kawashima T."/>
            <person name="Lindquist E."/>
            <person name="Lucas S.M."/>
            <person name="Mead P.E."/>
            <person name="Mitros T."/>
            <person name="Ogino H."/>
            <person name="Ohta Y."/>
            <person name="Poliakov A.V."/>
            <person name="Pollet N."/>
            <person name="Robert J."/>
            <person name="Salamov A."/>
            <person name="Sater A.K."/>
            <person name="Schmutz J."/>
            <person name="Terry A."/>
            <person name="Vize P.D."/>
            <person name="Warren W.C."/>
            <person name="Wells D."/>
            <person name="Wills A."/>
            <person name="Wilson R.K."/>
            <person name="Zimmerman L.B."/>
            <person name="Zorn A.M."/>
            <person name="Grainger R."/>
            <person name="Grammer T."/>
            <person name="Khokha M.K."/>
            <person name="Richardson P.M."/>
            <person name="Rokhsar D.S."/>
        </authorList>
    </citation>
    <scope>NUCLEOTIDE SEQUENCE [LARGE SCALE GENOMIC DNA]</scope>
    <source>
        <strain evidence="3">Nigerian</strain>
    </source>
</reference>
<dbReference type="InterPro" id="IPR036397">
    <property type="entry name" value="RNaseH_sf"/>
</dbReference>
<feature type="domain" description="Tc1-like transposase DDE" evidence="2">
    <location>
        <begin position="10"/>
        <end position="58"/>
    </location>
</feature>
<dbReference type="Pfam" id="PF13358">
    <property type="entry name" value="DDE_3"/>
    <property type="match status" value="1"/>
</dbReference>
<feature type="region of interest" description="Disordered" evidence="1">
    <location>
        <begin position="1"/>
        <end position="22"/>
    </location>
</feature>
<protein>
    <recommendedName>
        <fullName evidence="2">Tc1-like transposase DDE domain-containing protein</fullName>
    </recommendedName>
</protein>
<dbReference type="GO" id="GO:0003676">
    <property type="term" value="F:nucleic acid binding"/>
    <property type="evidence" value="ECO:0007669"/>
    <property type="project" value="InterPro"/>
</dbReference>
<evidence type="ECO:0000256" key="1">
    <source>
        <dbReference type="SAM" id="MobiDB-lite"/>
    </source>
</evidence>
<proteinExistence type="predicted"/>
<sequence length="91" mass="10852">MHNGRVFQHDNDPKHTSKSTKQWLHQRTINVVKWPSQTPNINLIENRWGDVKKSVHRKCPHNLTDLENFSKEEWAKIAKPRCAKRMQPRFA</sequence>
<dbReference type="Ensembl" id="ENSXETT00000116724">
    <property type="protein sequence ID" value="ENSXETP00000105708"/>
    <property type="gene ID" value="ENSXETG00000041553"/>
</dbReference>
<evidence type="ECO:0000259" key="2">
    <source>
        <dbReference type="Pfam" id="PF13358"/>
    </source>
</evidence>
<dbReference type="InterPro" id="IPR038717">
    <property type="entry name" value="Tc1-like_DDE_dom"/>
</dbReference>
<dbReference type="InParanoid" id="A0A803JCU5"/>
<organism evidence="3">
    <name type="scientific">Xenopus tropicalis</name>
    <name type="common">Western clawed frog</name>
    <name type="synonym">Silurana tropicalis</name>
    <dbReference type="NCBI Taxonomy" id="8364"/>
    <lineage>
        <taxon>Eukaryota</taxon>
        <taxon>Metazoa</taxon>
        <taxon>Chordata</taxon>
        <taxon>Craniata</taxon>
        <taxon>Vertebrata</taxon>
        <taxon>Euteleostomi</taxon>
        <taxon>Amphibia</taxon>
        <taxon>Batrachia</taxon>
        <taxon>Anura</taxon>
        <taxon>Pipoidea</taxon>
        <taxon>Pipidae</taxon>
        <taxon>Xenopodinae</taxon>
        <taxon>Xenopus</taxon>
        <taxon>Silurana</taxon>
    </lineage>
</organism>
<dbReference type="AlphaFoldDB" id="A0A803JCU5"/>
<name>A0A803JCU5_XENTR</name>
<accession>A0A803JCU5</accession>
<reference evidence="3" key="2">
    <citation type="submission" date="2021-03" db="UniProtKB">
        <authorList>
            <consortium name="Ensembl"/>
        </authorList>
    </citation>
    <scope>IDENTIFICATION</scope>
</reference>
<dbReference type="Gene3D" id="3.30.420.10">
    <property type="entry name" value="Ribonuclease H-like superfamily/Ribonuclease H"/>
    <property type="match status" value="1"/>
</dbReference>